<reference evidence="4" key="1">
    <citation type="submission" date="2016-11" db="EMBL/GenBank/DDBJ databases">
        <authorList>
            <person name="Varghese N."/>
            <person name="Submissions S."/>
        </authorList>
    </citation>
    <scope>NUCLEOTIDE SEQUENCE [LARGE SCALE GENOMIC DNA]</scope>
    <source>
        <strain evidence="4">DSM 10124</strain>
    </source>
</reference>
<sequence>MKANLVDARGRSCPEPVLLTKKALTLYKDGVDVLVDNITARENIKRFATNLGYKVNVKENGQDILIEIRKE</sequence>
<evidence type="ECO:0000256" key="1">
    <source>
        <dbReference type="ARBA" id="ARBA00008984"/>
    </source>
</evidence>
<feature type="domain" description="UPF0033" evidence="2">
    <location>
        <begin position="6"/>
        <end position="30"/>
    </location>
</feature>
<dbReference type="EMBL" id="FQVG01000012">
    <property type="protein sequence ID" value="SHE69243.1"/>
    <property type="molecule type" value="Genomic_DNA"/>
</dbReference>
<keyword evidence="4" id="KW-1185">Reference proteome</keyword>
<dbReference type="InterPro" id="IPR001455">
    <property type="entry name" value="TusA-like"/>
</dbReference>
<evidence type="ECO:0000259" key="2">
    <source>
        <dbReference type="PROSITE" id="PS01148"/>
    </source>
</evidence>
<evidence type="ECO:0000313" key="4">
    <source>
        <dbReference type="Proteomes" id="UP000184423"/>
    </source>
</evidence>
<gene>
    <name evidence="3" type="ORF">SAMN02746091_00918</name>
</gene>
<dbReference type="InterPro" id="IPR036868">
    <property type="entry name" value="TusA-like_sf"/>
</dbReference>
<accession>A0A1M4VK87</accession>
<comment type="similarity">
    <text evidence="1">Belongs to the sulfur carrier protein TusA family.</text>
</comment>
<dbReference type="Proteomes" id="UP000184423">
    <property type="component" value="Unassembled WGS sequence"/>
</dbReference>
<name>A0A1M4VK87_9CLOT</name>
<organism evidence="3 4">
    <name type="scientific">Caloramator proteoclasticus DSM 10124</name>
    <dbReference type="NCBI Taxonomy" id="1121262"/>
    <lineage>
        <taxon>Bacteria</taxon>
        <taxon>Bacillati</taxon>
        <taxon>Bacillota</taxon>
        <taxon>Clostridia</taxon>
        <taxon>Eubacteriales</taxon>
        <taxon>Clostridiaceae</taxon>
        <taxon>Caloramator</taxon>
    </lineage>
</organism>
<dbReference type="PANTHER" id="PTHR33279">
    <property type="entry name" value="SULFUR CARRIER PROTEIN YEDF-RELATED"/>
    <property type="match status" value="1"/>
</dbReference>
<dbReference type="PROSITE" id="PS01148">
    <property type="entry name" value="UPF0033"/>
    <property type="match status" value="1"/>
</dbReference>
<dbReference type="GO" id="GO:0016740">
    <property type="term" value="F:transferase activity"/>
    <property type="evidence" value="ECO:0007669"/>
    <property type="project" value="UniProtKB-KW"/>
</dbReference>
<protein>
    <submittedName>
        <fullName evidence="3">TusA-related sulfurtransferase</fullName>
    </submittedName>
</protein>
<evidence type="ECO:0000313" key="3">
    <source>
        <dbReference type="EMBL" id="SHE69243.1"/>
    </source>
</evidence>
<dbReference type="Gene3D" id="3.30.110.40">
    <property type="entry name" value="TusA-like domain"/>
    <property type="match status" value="1"/>
</dbReference>
<dbReference type="Pfam" id="PF01206">
    <property type="entry name" value="TusA"/>
    <property type="match status" value="1"/>
</dbReference>
<dbReference type="CDD" id="cd03421">
    <property type="entry name" value="SirA_like_N"/>
    <property type="match status" value="1"/>
</dbReference>
<keyword evidence="3" id="KW-0808">Transferase</keyword>
<dbReference type="RefSeq" id="WP_027308185.1">
    <property type="nucleotide sequence ID" value="NZ_FQVG01000012.1"/>
</dbReference>
<proteinExistence type="inferred from homology"/>
<dbReference type="AlphaFoldDB" id="A0A1M4VK87"/>
<dbReference type="PANTHER" id="PTHR33279:SF6">
    <property type="entry name" value="SULFUR CARRIER PROTEIN YEDF-RELATED"/>
    <property type="match status" value="1"/>
</dbReference>
<dbReference type="SUPFAM" id="SSF64307">
    <property type="entry name" value="SirA-like"/>
    <property type="match status" value="1"/>
</dbReference>